<organism evidence="2 3">
    <name type="scientific">Actinoplanes sandaracinus</name>
    <dbReference type="NCBI Taxonomy" id="3045177"/>
    <lineage>
        <taxon>Bacteria</taxon>
        <taxon>Bacillati</taxon>
        <taxon>Actinomycetota</taxon>
        <taxon>Actinomycetes</taxon>
        <taxon>Micromonosporales</taxon>
        <taxon>Micromonosporaceae</taxon>
        <taxon>Actinoplanes</taxon>
    </lineage>
</organism>
<evidence type="ECO:0000313" key="3">
    <source>
        <dbReference type="Proteomes" id="UP001241758"/>
    </source>
</evidence>
<gene>
    <name evidence="2" type="ORF">QLQ12_43930</name>
</gene>
<dbReference type="Proteomes" id="UP001241758">
    <property type="component" value="Unassembled WGS sequence"/>
</dbReference>
<proteinExistence type="predicted"/>
<reference evidence="2 3" key="1">
    <citation type="submission" date="2023-05" db="EMBL/GenBank/DDBJ databases">
        <title>Actinoplanes sp. NEAU-A12 genome sequencing.</title>
        <authorList>
            <person name="Wang Z.-S."/>
        </authorList>
    </citation>
    <scope>NUCLEOTIDE SEQUENCE [LARGE SCALE GENOMIC DNA]</scope>
    <source>
        <strain evidence="2 3">NEAU-A12</strain>
    </source>
</reference>
<dbReference type="RefSeq" id="WP_282767021.1">
    <property type="nucleotide sequence ID" value="NZ_JASCTH010000048.1"/>
</dbReference>
<keyword evidence="1" id="KW-0472">Membrane</keyword>
<evidence type="ECO:0000313" key="2">
    <source>
        <dbReference type="EMBL" id="MDI6105554.1"/>
    </source>
</evidence>
<evidence type="ECO:0000256" key="1">
    <source>
        <dbReference type="SAM" id="Phobius"/>
    </source>
</evidence>
<comment type="caution">
    <text evidence="2">The sequence shown here is derived from an EMBL/GenBank/DDBJ whole genome shotgun (WGS) entry which is preliminary data.</text>
</comment>
<name>A0ABT6X0M1_9ACTN</name>
<dbReference type="EMBL" id="JASCTH010000048">
    <property type="protein sequence ID" value="MDI6105554.1"/>
    <property type="molecule type" value="Genomic_DNA"/>
</dbReference>
<accession>A0ABT6X0M1</accession>
<keyword evidence="3" id="KW-1185">Reference proteome</keyword>
<sequence>MGTRNRHYATDLTGAEQRILDELHARIPAGAELAAPLPRVTPHRRRASYLSVAAAVVLLTTGSALIALQARPERPAGPPAATTTSAAWTVDQLVTALTRAAEPATSEVRRRALTVVISRDEGACRISATEVEATPASTGAPRSAAGTLRVRPARPPAGLGCATNEPAKATHDGPSDDLARTWRDLVAADPRLARAADPVAVLSALRRTTGSPRETAQDPAAYGTMVGKLCAASTADCAALTWTLAVELLSDPAAGSTERATAVRHAAAAAQPLSTAGATLRVPYLPPGETGFTGAQPVPAELTFDPATGALRRLTITDAATGRTEMLLPGS</sequence>
<keyword evidence="1" id="KW-1133">Transmembrane helix</keyword>
<protein>
    <submittedName>
        <fullName evidence="2">Uncharacterized protein</fullName>
    </submittedName>
</protein>
<feature type="transmembrane region" description="Helical" evidence="1">
    <location>
        <begin position="47"/>
        <end position="68"/>
    </location>
</feature>
<keyword evidence="1" id="KW-0812">Transmembrane</keyword>